<protein>
    <submittedName>
        <fullName evidence="1">Uncharacterized protein</fullName>
    </submittedName>
</protein>
<evidence type="ECO:0000313" key="1">
    <source>
        <dbReference type="EMBL" id="MFC6673892.1"/>
    </source>
</evidence>
<proteinExistence type="predicted"/>
<gene>
    <name evidence="1" type="ORF">ACFQDL_30245</name>
</gene>
<dbReference type="RefSeq" id="WP_379912650.1">
    <property type="nucleotide sequence ID" value="NZ_JBHSWE010000001.1"/>
</dbReference>
<evidence type="ECO:0000313" key="2">
    <source>
        <dbReference type="Proteomes" id="UP001596422"/>
    </source>
</evidence>
<name>A0ABW2A900_9GAMM</name>
<dbReference type="EMBL" id="JBHSWE010000001">
    <property type="protein sequence ID" value="MFC6673892.1"/>
    <property type="molecule type" value="Genomic_DNA"/>
</dbReference>
<organism evidence="1 2">
    <name type="scientific">Marinobacterium aestuariivivens</name>
    <dbReference type="NCBI Taxonomy" id="1698799"/>
    <lineage>
        <taxon>Bacteria</taxon>
        <taxon>Pseudomonadati</taxon>
        <taxon>Pseudomonadota</taxon>
        <taxon>Gammaproteobacteria</taxon>
        <taxon>Oceanospirillales</taxon>
        <taxon>Oceanospirillaceae</taxon>
        <taxon>Marinobacterium</taxon>
    </lineage>
</organism>
<dbReference type="Proteomes" id="UP001596422">
    <property type="component" value="Unassembled WGS sequence"/>
</dbReference>
<reference evidence="2" key="1">
    <citation type="journal article" date="2019" name="Int. J. Syst. Evol. Microbiol.">
        <title>The Global Catalogue of Microorganisms (GCM) 10K type strain sequencing project: providing services to taxonomists for standard genome sequencing and annotation.</title>
        <authorList>
            <consortium name="The Broad Institute Genomics Platform"/>
            <consortium name="The Broad Institute Genome Sequencing Center for Infectious Disease"/>
            <person name="Wu L."/>
            <person name="Ma J."/>
        </authorList>
    </citation>
    <scope>NUCLEOTIDE SEQUENCE [LARGE SCALE GENOMIC DNA]</scope>
    <source>
        <strain evidence="2">NBRC 111756</strain>
    </source>
</reference>
<sequence>MNDSAGCCPALSHLRPPVLNLDQFCILFESDSLCIARCDRCGSWLVNEGEYWEPLLNMDNLEFTESI</sequence>
<comment type="caution">
    <text evidence="1">The sequence shown here is derived from an EMBL/GenBank/DDBJ whole genome shotgun (WGS) entry which is preliminary data.</text>
</comment>
<keyword evidence="2" id="KW-1185">Reference proteome</keyword>
<accession>A0ABW2A900</accession>